<dbReference type="FunFam" id="3.90.1150.210:FF:000003">
    <property type="entry name" value="F-actin-capping protein subunit alpha"/>
    <property type="match status" value="1"/>
</dbReference>
<dbReference type="GO" id="GO:0051015">
    <property type="term" value="F:actin filament binding"/>
    <property type="evidence" value="ECO:0007669"/>
    <property type="project" value="TreeGrafter"/>
</dbReference>
<dbReference type="GO" id="GO:0008290">
    <property type="term" value="C:F-actin capping protein complex"/>
    <property type="evidence" value="ECO:0007669"/>
    <property type="project" value="UniProtKB-UniRule"/>
</dbReference>
<gene>
    <name evidence="7" type="ORF">NA57DRAFT_76779</name>
</gene>
<dbReference type="GO" id="GO:0030036">
    <property type="term" value="P:actin cytoskeleton organization"/>
    <property type="evidence" value="ECO:0007669"/>
    <property type="project" value="TreeGrafter"/>
</dbReference>
<dbReference type="PANTHER" id="PTHR10653">
    <property type="entry name" value="F-ACTIN-CAPPING PROTEIN SUBUNIT ALPHA"/>
    <property type="match status" value="1"/>
</dbReference>
<accession>A0A9P4IEU8</accession>
<evidence type="ECO:0000256" key="6">
    <source>
        <dbReference type="RuleBase" id="RU365077"/>
    </source>
</evidence>
<dbReference type="EMBL" id="ML978127">
    <property type="protein sequence ID" value="KAF2097980.1"/>
    <property type="molecule type" value="Genomic_DNA"/>
</dbReference>
<dbReference type="InterPro" id="IPR037282">
    <property type="entry name" value="CapZ_alpha/beta"/>
</dbReference>
<name>A0A9P4IEU8_9PEZI</name>
<evidence type="ECO:0000256" key="2">
    <source>
        <dbReference type="ARBA" id="ARBA00014038"/>
    </source>
</evidence>
<protein>
    <recommendedName>
        <fullName evidence="2 6">F-actin-capping protein subunit alpha</fullName>
    </recommendedName>
</protein>
<dbReference type="GO" id="GO:0030479">
    <property type="term" value="C:actin cortical patch"/>
    <property type="evidence" value="ECO:0007669"/>
    <property type="project" value="TreeGrafter"/>
</dbReference>
<comment type="caution">
    <text evidence="7">The sequence shown here is derived from an EMBL/GenBank/DDBJ whole genome shotgun (WGS) entry which is preliminary data.</text>
</comment>
<dbReference type="SUPFAM" id="SSF90096">
    <property type="entry name" value="Subunits of heterodimeric actin filament capping protein Capz"/>
    <property type="match status" value="1"/>
</dbReference>
<evidence type="ECO:0000313" key="8">
    <source>
        <dbReference type="Proteomes" id="UP000799772"/>
    </source>
</evidence>
<dbReference type="InterPro" id="IPR017865">
    <property type="entry name" value="F-actin_cap_asu_CS"/>
</dbReference>
<sequence>MGNLETLGSFIESAPPGELPNVTTAIKSIVGDKPLSDLQPAFEKYNEEQFTTVKLPGGSQSVVISPYNKLDDGRYFDVESSTSFVFDHSTQKASNAQSYVLDSSNADLIKSLLKSFKTYVDEHYPDSSIGVYPTDNDSKVAVVLVSSKYSPNNFWGGRYRSSYLLTPSSSSLTGTIYVDVHYYEDGNVRLLTEKSVSPSTSSSSAADIVKTIRQTEQKYQEELNRAFVSMSEGAFKGLRRQLPVTRQKIEWDRVGGYRIGQDIGGAKR</sequence>
<dbReference type="Pfam" id="PF01267">
    <property type="entry name" value="F-actin_cap_A"/>
    <property type="match status" value="1"/>
</dbReference>
<evidence type="ECO:0000256" key="5">
    <source>
        <dbReference type="ARBA" id="ARBA00025389"/>
    </source>
</evidence>
<dbReference type="GO" id="GO:0051016">
    <property type="term" value="P:barbed-end actin filament capping"/>
    <property type="evidence" value="ECO:0007669"/>
    <property type="project" value="UniProtKB-UniRule"/>
</dbReference>
<evidence type="ECO:0000256" key="4">
    <source>
        <dbReference type="ARBA" id="ARBA00023203"/>
    </source>
</evidence>
<dbReference type="Proteomes" id="UP000799772">
    <property type="component" value="Unassembled WGS sequence"/>
</dbReference>
<dbReference type="AlphaFoldDB" id="A0A9P4IEU8"/>
<dbReference type="Gene3D" id="3.90.1150.210">
    <property type="entry name" value="F-actin capping protein, beta subunit"/>
    <property type="match status" value="1"/>
</dbReference>
<dbReference type="InterPro" id="IPR002189">
    <property type="entry name" value="CapZ_alpha"/>
</dbReference>
<reference evidence="7" key="1">
    <citation type="journal article" date="2020" name="Stud. Mycol.">
        <title>101 Dothideomycetes genomes: a test case for predicting lifestyles and emergence of pathogens.</title>
        <authorList>
            <person name="Haridas S."/>
            <person name="Albert R."/>
            <person name="Binder M."/>
            <person name="Bloem J."/>
            <person name="Labutti K."/>
            <person name="Salamov A."/>
            <person name="Andreopoulos B."/>
            <person name="Baker S."/>
            <person name="Barry K."/>
            <person name="Bills G."/>
            <person name="Bluhm B."/>
            <person name="Cannon C."/>
            <person name="Castanera R."/>
            <person name="Culley D."/>
            <person name="Daum C."/>
            <person name="Ezra D."/>
            <person name="Gonzalez J."/>
            <person name="Henrissat B."/>
            <person name="Kuo A."/>
            <person name="Liang C."/>
            <person name="Lipzen A."/>
            <person name="Lutzoni F."/>
            <person name="Magnuson J."/>
            <person name="Mondo S."/>
            <person name="Nolan M."/>
            <person name="Ohm R."/>
            <person name="Pangilinan J."/>
            <person name="Park H.-J."/>
            <person name="Ramirez L."/>
            <person name="Alfaro M."/>
            <person name="Sun H."/>
            <person name="Tritt A."/>
            <person name="Yoshinaga Y."/>
            <person name="Zwiers L.-H."/>
            <person name="Turgeon B."/>
            <person name="Goodwin S."/>
            <person name="Spatafora J."/>
            <person name="Crous P."/>
            <person name="Grigoriev I."/>
        </authorList>
    </citation>
    <scope>NUCLEOTIDE SEQUENCE</scope>
    <source>
        <strain evidence="7">CBS 133067</strain>
    </source>
</reference>
<keyword evidence="4 6" id="KW-0009">Actin-binding</keyword>
<dbReference type="PANTHER" id="PTHR10653:SF0">
    <property type="entry name" value="F-ACTIN-CAPPING PROTEIN SUBUNIT ALPHA"/>
    <property type="match status" value="1"/>
</dbReference>
<dbReference type="OrthoDB" id="340550at2759"/>
<dbReference type="PRINTS" id="PR00191">
    <property type="entry name" value="FACTINCAPA"/>
</dbReference>
<comment type="function">
    <text evidence="5 6">F-actin-capping proteins bind in a Ca(2+)-independent manner to the fast growing ends of actin filaments (barbed end) thereby blocking the exchange of subunits at these ends. Unlike other capping proteins (such as gelsolin and severin), these proteins do not sever actin filaments.</text>
</comment>
<comment type="similarity">
    <text evidence="1 6">Belongs to the F-actin-capping protein alpha subunit family.</text>
</comment>
<evidence type="ECO:0000256" key="3">
    <source>
        <dbReference type="ARBA" id="ARBA00022467"/>
    </source>
</evidence>
<dbReference type="PROSITE" id="PS00749">
    <property type="entry name" value="F_ACTIN_CAPPING_A_2"/>
    <property type="match status" value="1"/>
</dbReference>
<dbReference type="PROSITE" id="PS00748">
    <property type="entry name" value="F_ACTIN_CAPPING_A_1"/>
    <property type="match status" value="1"/>
</dbReference>
<organism evidence="7 8">
    <name type="scientific">Rhizodiscina lignyota</name>
    <dbReference type="NCBI Taxonomy" id="1504668"/>
    <lineage>
        <taxon>Eukaryota</taxon>
        <taxon>Fungi</taxon>
        <taxon>Dikarya</taxon>
        <taxon>Ascomycota</taxon>
        <taxon>Pezizomycotina</taxon>
        <taxon>Dothideomycetes</taxon>
        <taxon>Pleosporomycetidae</taxon>
        <taxon>Aulographales</taxon>
        <taxon>Rhizodiscinaceae</taxon>
        <taxon>Rhizodiscina</taxon>
    </lineage>
</organism>
<evidence type="ECO:0000256" key="1">
    <source>
        <dbReference type="ARBA" id="ARBA00010479"/>
    </source>
</evidence>
<dbReference type="InterPro" id="IPR042489">
    <property type="entry name" value="CapZ_alpha_1"/>
</dbReference>
<comment type="subunit">
    <text evidence="6">Heterodimer of an alpha and a beta subunit.</text>
</comment>
<proteinExistence type="inferred from homology"/>
<dbReference type="InterPro" id="IPR042276">
    <property type="entry name" value="CapZ_alpha/beta_2"/>
</dbReference>
<keyword evidence="8" id="KW-1185">Reference proteome</keyword>
<dbReference type="Gene3D" id="3.30.1140.60">
    <property type="entry name" value="F-actin capping protein, alpha subunit"/>
    <property type="match status" value="1"/>
</dbReference>
<evidence type="ECO:0000313" key="7">
    <source>
        <dbReference type="EMBL" id="KAF2097980.1"/>
    </source>
</evidence>
<keyword evidence="3 6" id="KW-0117">Actin capping</keyword>